<gene>
    <name evidence="4" type="ORF">HOLleu_35413</name>
</gene>
<evidence type="ECO:0000313" key="4">
    <source>
        <dbReference type="EMBL" id="KAJ8025257.1"/>
    </source>
</evidence>
<dbReference type="FunFam" id="3.40.50.300:FF:000433">
    <property type="entry name" value="Estrogen sulfotransferase"/>
    <property type="match status" value="1"/>
</dbReference>
<comment type="similarity">
    <text evidence="1">Belongs to the sulfotransferase 1 family.</text>
</comment>
<dbReference type="PANTHER" id="PTHR11783">
    <property type="entry name" value="SULFOTRANSFERASE SULT"/>
    <property type="match status" value="1"/>
</dbReference>
<evidence type="ECO:0000256" key="1">
    <source>
        <dbReference type="ARBA" id="ARBA00005771"/>
    </source>
</evidence>
<name>A0A9Q0YRV9_HOLLE</name>
<dbReference type="SUPFAM" id="SSF52540">
    <property type="entry name" value="P-loop containing nucleoside triphosphate hydrolases"/>
    <property type="match status" value="1"/>
</dbReference>
<evidence type="ECO:0000259" key="3">
    <source>
        <dbReference type="Pfam" id="PF00685"/>
    </source>
</evidence>
<keyword evidence="2" id="KW-0808">Transferase</keyword>
<reference evidence="4" key="1">
    <citation type="submission" date="2021-10" db="EMBL/GenBank/DDBJ databases">
        <title>Tropical sea cucumber genome reveals ecological adaptation and Cuvierian tubules defense mechanism.</title>
        <authorList>
            <person name="Chen T."/>
        </authorList>
    </citation>
    <scope>NUCLEOTIDE SEQUENCE</scope>
    <source>
        <strain evidence="4">Nanhai2018</strain>
        <tissue evidence="4">Muscle</tissue>
    </source>
</reference>
<dbReference type="InterPro" id="IPR000863">
    <property type="entry name" value="Sulfotransferase_dom"/>
</dbReference>
<dbReference type="Gene3D" id="3.40.50.300">
    <property type="entry name" value="P-loop containing nucleotide triphosphate hydrolases"/>
    <property type="match status" value="1"/>
</dbReference>
<protein>
    <submittedName>
        <fullName evidence="4">Sulfotransferase family cytosolic 1B member 1</fullName>
    </submittedName>
</protein>
<dbReference type="EMBL" id="JAIZAY010000018">
    <property type="protein sequence ID" value="KAJ8025257.1"/>
    <property type="molecule type" value="Genomic_DNA"/>
</dbReference>
<organism evidence="4 5">
    <name type="scientific">Holothuria leucospilota</name>
    <name type="common">Black long sea cucumber</name>
    <name type="synonym">Mertensiothuria leucospilota</name>
    <dbReference type="NCBI Taxonomy" id="206669"/>
    <lineage>
        <taxon>Eukaryota</taxon>
        <taxon>Metazoa</taxon>
        <taxon>Echinodermata</taxon>
        <taxon>Eleutherozoa</taxon>
        <taxon>Echinozoa</taxon>
        <taxon>Holothuroidea</taxon>
        <taxon>Aspidochirotacea</taxon>
        <taxon>Aspidochirotida</taxon>
        <taxon>Holothuriidae</taxon>
        <taxon>Holothuria</taxon>
    </lineage>
</organism>
<evidence type="ECO:0000313" key="5">
    <source>
        <dbReference type="Proteomes" id="UP001152320"/>
    </source>
</evidence>
<sequence>MQQTMSANQETSWPEVRDFVKEKSYLYNGYVMPKVIAPRYLKDIADFKVRPDDVYLLTYPKSGTTWAQNIICLILETRGRKADEHLSDKVQYLEFPEGHGSIPRDVARGMYEVASTKPSPRVLKSHLRVQFLPTELHTKKPKIVYVARNPKDSAVSFFNFCSFSYNCPPYRVWSDFFLDFCKGTSPRGSWFDSVLPWWKKRHEPNVLFLKYEDMQKDLRGSVLKIANFLEYKLSDDQVDNIVAKSTFKAMKTDPMVNPDSCNPSYQDGVKQNKSFMRKGKVGDWKNYFTVAQNEQFDDLYERMTHGTGLVFDYFL</sequence>
<evidence type="ECO:0000256" key="2">
    <source>
        <dbReference type="ARBA" id="ARBA00022679"/>
    </source>
</evidence>
<accession>A0A9Q0YRV9</accession>
<dbReference type="Pfam" id="PF00685">
    <property type="entry name" value="Sulfotransfer_1"/>
    <property type="match status" value="1"/>
</dbReference>
<proteinExistence type="inferred from homology"/>
<dbReference type="InterPro" id="IPR027417">
    <property type="entry name" value="P-loop_NTPase"/>
</dbReference>
<keyword evidence="5" id="KW-1185">Reference proteome</keyword>
<dbReference type="GO" id="GO:0008146">
    <property type="term" value="F:sulfotransferase activity"/>
    <property type="evidence" value="ECO:0007669"/>
    <property type="project" value="InterPro"/>
</dbReference>
<dbReference type="OrthoDB" id="205623at2759"/>
<feature type="domain" description="Sulfotransferase" evidence="3">
    <location>
        <begin position="51"/>
        <end position="308"/>
    </location>
</feature>
<dbReference type="AlphaFoldDB" id="A0A9Q0YRV9"/>
<comment type="caution">
    <text evidence="4">The sequence shown here is derived from an EMBL/GenBank/DDBJ whole genome shotgun (WGS) entry which is preliminary data.</text>
</comment>
<dbReference type="Proteomes" id="UP001152320">
    <property type="component" value="Chromosome 18"/>
</dbReference>